<name>A0AA45WLX0_9BACL</name>
<evidence type="ECO:0000256" key="5">
    <source>
        <dbReference type="SAM" id="Phobius"/>
    </source>
</evidence>
<evidence type="ECO:0000313" key="7">
    <source>
        <dbReference type="Proteomes" id="UP001157946"/>
    </source>
</evidence>
<dbReference type="GO" id="GO:0004222">
    <property type="term" value="F:metalloendopeptidase activity"/>
    <property type="evidence" value="ECO:0007669"/>
    <property type="project" value="UniProtKB-UniRule"/>
</dbReference>
<accession>A0AA45WLX0</accession>
<protein>
    <recommendedName>
        <fullName evidence="4">Germination protease</fullName>
        <ecNumber evidence="4">3.4.24.78</ecNumber>
    </recommendedName>
    <alternativeName>
        <fullName evidence="4">GPR endopeptidase</fullName>
    </alternativeName>
    <alternativeName>
        <fullName evidence="4">Germination proteinase</fullName>
    </alternativeName>
    <alternativeName>
        <fullName evidence="4">Spore protease</fullName>
    </alternativeName>
</protein>
<feature type="transmembrane region" description="Helical" evidence="5">
    <location>
        <begin position="235"/>
        <end position="253"/>
    </location>
</feature>
<comment type="similarity">
    <text evidence="4">Belongs to the peptidase A25 family.</text>
</comment>
<dbReference type="HAMAP" id="MF_00626">
    <property type="entry name" value="Germination_prot"/>
    <property type="match status" value="1"/>
</dbReference>
<dbReference type="PIRSF" id="PIRSF019549">
    <property type="entry name" value="Peptidase_A25"/>
    <property type="match status" value="1"/>
</dbReference>
<keyword evidence="5" id="KW-1133">Transmembrane helix</keyword>
<dbReference type="GO" id="GO:0006508">
    <property type="term" value="P:proteolysis"/>
    <property type="evidence" value="ECO:0007669"/>
    <property type="project" value="UniProtKB-UniRule"/>
</dbReference>
<dbReference type="EC" id="3.4.24.78" evidence="4"/>
<evidence type="ECO:0000256" key="3">
    <source>
        <dbReference type="ARBA" id="ARBA00023145"/>
    </source>
</evidence>
<gene>
    <name evidence="4" type="primary">gpr</name>
    <name evidence="6" type="ORF">SAMN06265361_102400</name>
</gene>
<dbReference type="NCBIfam" id="TIGR01441">
    <property type="entry name" value="GPR"/>
    <property type="match status" value="1"/>
</dbReference>
<comment type="caution">
    <text evidence="6">The sequence shown here is derived from an EMBL/GenBank/DDBJ whole genome shotgun (WGS) entry which is preliminary data.</text>
</comment>
<dbReference type="InterPro" id="IPR023430">
    <property type="entry name" value="Pept_HybD-like_dom_sf"/>
</dbReference>
<dbReference type="SUPFAM" id="SSF53163">
    <property type="entry name" value="HybD-like"/>
    <property type="match status" value="1"/>
</dbReference>
<evidence type="ECO:0000256" key="2">
    <source>
        <dbReference type="ARBA" id="ARBA00022801"/>
    </source>
</evidence>
<reference evidence="6" key="1">
    <citation type="submission" date="2017-05" db="EMBL/GenBank/DDBJ databases">
        <authorList>
            <person name="Varghese N."/>
            <person name="Submissions S."/>
        </authorList>
    </citation>
    <scope>NUCLEOTIDE SEQUENCE</scope>
    <source>
        <strain evidence="6">DSM 45262</strain>
    </source>
</reference>
<comment type="catalytic activity">
    <reaction evidence="4">
        <text>Endopeptidase action with P4 Glu or Asp, P1 preferably Glu &gt; Asp, P1' hydrophobic and P2' Ala.</text>
        <dbReference type="EC" id="3.4.24.78"/>
    </reaction>
</comment>
<dbReference type="EMBL" id="FXTU01000002">
    <property type="protein sequence ID" value="SMP12792.1"/>
    <property type="molecule type" value="Genomic_DNA"/>
</dbReference>
<evidence type="ECO:0000313" key="6">
    <source>
        <dbReference type="EMBL" id="SMP12792.1"/>
    </source>
</evidence>
<comment type="subunit">
    <text evidence="4">Homotetramer.</text>
</comment>
<keyword evidence="2 4" id="KW-0378">Hydrolase</keyword>
<proteinExistence type="inferred from homology"/>
<evidence type="ECO:0000256" key="1">
    <source>
        <dbReference type="ARBA" id="ARBA00022670"/>
    </source>
</evidence>
<keyword evidence="3 4" id="KW-0865">Zymogen</keyword>
<keyword evidence="7" id="KW-1185">Reference proteome</keyword>
<comment type="PTM">
    <text evidence="4">Autoproteolytically processed. The inactive tetrameric zymogen termed p46 autoprocesses to a smaller form termed p41, which is active only during spore germination.</text>
</comment>
<feature type="propeptide" id="PRO_5041495576" evidence="4">
    <location>
        <begin position="1"/>
        <end position="20"/>
    </location>
</feature>
<dbReference type="GO" id="GO:0009847">
    <property type="term" value="P:spore germination"/>
    <property type="evidence" value="ECO:0007669"/>
    <property type="project" value="UniProtKB-UniRule"/>
</dbReference>
<evidence type="ECO:0000256" key="4">
    <source>
        <dbReference type="HAMAP-Rule" id="MF_00626"/>
    </source>
</evidence>
<feature type="chain" id="PRO_5041495575" description="Germination protease" evidence="4">
    <location>
        <begin position="21"/>
        <end position="274"/>
    </location>
</feature>
<sequence>MNAERTEHQIDLSGYSIRTDLAREAHQMAVEERGGTSDIPGVRMEENTDEGITTSWIWIDEQAGSEAIGKVPGTYLTLEVPALRSRDSMLEKRVSEHFAQQFSRFLDEVGIGLDDSGLIVGLGNWNVTADALGPLVVKHTLVTRHLFELAPESVAEGYRSISALSPGVLGITGIETSEIVRGVVEKTKPDFVIAFDSLASRALSRVNTTIQVADTGIHPGSGVGNKRKALTKETLGVPVIAIGVPTVTILLVWKRSICLKGLLGRSLFPSKNRC</sequence>
<comment type="function">
    <text evidence="4">Initiates the rapid degradation of small, acid-soluble proteins during spore germination.</text>
</comment>
<dbReference type="Pfam" id="PF03418">
    <property type="entry name" value="Peptidase_A25"/>
    <property type="match status" value="1"/>
</dbReference>
<dbReference type="InterPro" id="IPR005080">
    <property type="entry name" value="Peptidase_A25"/>
</dbReference>
<keyword evidence="5" id="KW-0812">Transmembrane</keyword>
<organism evidence="6 7">
    <name type="scientific">Laceyella tengchongensis</name>
    <dbReference type="NCBI Taxonomy" id="574699"/>
    <lineage>
        <taxon>Bacteria</taxon>
        <taxon>Bacillati</taxon>
        <taxon>Bacillota</taxon>
        <taxon>Bacilli</taxon>
        <taxon>Bacillales</taxon>
        <taxon>Thermoactinomycetaceae</taxon>
        <taxon>Laceyella</taxon>
    </lineage>
</organism>
<dbReference type="AlphaFoldDB" id="A0AA45WLX0"/>
<dbReference type="Proteomes" id="UP001157946">
    <property type="component" value="Unassembled WGS sequence"/>
</dbReference>
<dbReference type="Gene3D" id="3.40.50.1450">
    <property type="entry name" value="HybD-like"/>
    <property type="match status" value="1"/>
</dbReference>
<keyword evidence="1 4" id="KW-0645">Protease</keyword>
<keyword evidence="5" id="KW-0472">Membrane</keyword>